<feature type="transmembrane region" description="Helical" evidence="1">
    <location>
        <begin position="228"/>
        <end position="246"/>
    </location>
</feature>
<feature type="transmembrane region" description="Helical" evidence="1">
    <location>
        <begin position="394"/>
        <end position="415"/>
    </location>
</feature>
<feature type="transmembrane region" description="Helical" evidence="1">
    <location>
        <begin position="421"/>
        <end position="440"/>
    </location>
</feature>
<feature type="transmembrane region" description="Helical" evidence="1">
    <location>
        <begin position="198"/>
        <end position="216"/>
    </location>
</feature>
<gene>
    <name evidence="2" type="ORF">ACFQ4P_12570</name>
</gene>
<feature type="transmembrane region" description="Helical" evidence="1">
    <location>
        <begin position="56"/>
        <end position="78"/>
    </location>
</feature>
<protein>
    <recommendedName>
        <fullName evidence="4">ABC transporter permease</fullName>
    </recommendedName>
</protein>
<dbReference type="Proteomes" id="UP001597196">
    <property type="component" value="Unassembled WGS sequence"/>
</dbReference>
<evidence type="ECO:0008006" key="4">
    <source>
        <dbReference type="Google" id="ProtNLM"/>
    </source>
</evidence>
<feature type="transmembrane region" description="Helical" evidence="1">
    <location>
        <begin position="145"/>
        <end position="165"/>
    </location>
</feature>
<proteinExistence type="predicted"/>
<keyword evidence="3" id="KW-1185">Reference proteome</keyword>
<evidence type="ECO:0000313" key="3">
    <source>
        <dbReference type="Proteomes" id="UP001597196"/>
    </source>
</evidence>
<comment type="caution">
    <text evidence="2">The sequence shown here is derived from an EMBL/GenBank/DDBJ whole genome shotgun (WGS) entry which is preliminary data.</text>
</comment>
<feature type="transmembrane region" description="Helical" evidence="1">
    <location>
        <begin position="110"/>
        <end position="133"/>
    </location>
</feature>
<feature type="transmembrane region" description="Helical" evidence="1">
    <location>
        <begin position="332"/>
        <end position="349"/>
    </location>
</feature>
<reference evidence="3" key="1">
    <citation type="journal article" date="2019" name="Int. J. Syst. Evol. Microbiol.">
        <title>The Global Catalogue of Microorganisms (GCM) 10K type strain sequencing project: providing services to taxonomists for standard genome sequencing and annotation.</title>
        <authorList>
            <consortium name="The Broad Institute Genomics Platform"/>
            <consortium name="The Broad Institute Genome Sequencing Center for Infectious Disease"/>
            <person name="Wu L."/>
            <person name="Ma J."/>
        </authorList>
    </citation>
    <scope>NUCLEOTIDE SEQUENCE [LARGE SCALE GENOMIC DNA]</scope>
    <source>
        <strain evidence="3">CCM 8980</strain>
    </source>
</reference>
<feature type="transmembrane region" description="Helical" evidence="1">
    <location>
        <begin position="452"/>
        <end position="471"/>
    </location>
</feature>
<name>A0ABW4CL11_9LACO</name>
<feature type="transmembrane region" description="Helical" evidence="1">
    <location>
        <begin position="258"/>
        <end position="279"/>
    </location>
</feature>
<feature type="transmembrane region" description="Helical" evidence="1">
    <location>
        <begin position="355"/>
        <end position="373"/>
    </location>
</feature>
<evidence type="ECO:0000256" key="1">
    <source>
        <dbReference type="SAM" id="Phobius"/>
    </source>
</evidence>
<feature type="transmembrane region" description="Helical" evidence="1">
    <location>
        <begin position="172"/>
        <end position="192"/>
    </location>
</feature>
<dbReference type="EMBL" id="JBHTOC010000028">
    <property type="protein sequence ID" value="MFD1431042.1"/>
    <property type="molecule type" value="Genomic_DNA"/>
</dbReference>
<feature type="transmembrane region" description="Helical" evidence="1">
    <location>
        <begin position="477"/>
        <end position="496"/>
    </location>
</feature>
<accession>A0ABW4CL11</accession>
<keyword evidence="1" id="KW-0472">Membrane</keyword>
<dbReference type="RefSeq" id="WP_379888294.1">
    <property type="nucleotide sequence ID" value="NZ_JBHTOC010000028.1"/>
</dbReference>
<sequence>MAAIAGELRIRFSQPLMRVMAILVLLLAVVCTPQASGAIKVLQIEPETFEQANDPSWITVGVALVMGLMLPILAVVAVKDAVQRDRDRGILTSLIASGFSRLKYILSKMIGNLAVLLTLWGLFVVGASLMLVVRFPGRPLALDIFFQPLLFLVPGLLAVAGLTLWSETVPILRGRLGTGIEIMMLLVCYVLATQANGAWWGAFVDFGGVGAVLSIVNGAVMAAVGRPANSLLILGSGAGSGGTRPLRFSALSAAQIDWRWLLAMVAISGLFTVLAWLCLERRALKPRTHEEKSQPVALIAGPLRPLAPQNRRPLGSQLLAEARRQLAFLPRWWTVGLIGAWLIEWLVPISALTEIVLPLAYCWLLPLFSNLGWREQQHGFWSWLAATPNGQRRMTMLQLLCGMAFSLATVLPLVVRQADPVGGLALLIFSLAWPLLALALARLMGSARLFQLCFVLVFFLYFDGITIVLPVQQSTSALGYLAAGAAAGVWLCLQEIRSGSRQKR</sequence>
<keyword evidence="1" id="KW-0812">Transmembrane</keyword>
<keyword evidence="1" id="KW-1133">Transmembrane helix</keyword>
<organism evidence="2 3">
    <name type="scientific">Lacticaseibacillus mingshuiensis</name>
    <dbReference type="NCBI Taxonomy" id="2799574"/>
    <lineage>
        <taxon>Bacteria</taxon>
        <taxon>Bacillati</taxon>
        <taxon>Bacillota</taxon>
        <taxon>Bacilli</taxon>
        <taxon>Lactobacillales</taxon>
        <taxon>Lactobacillaceae</taxon>
        <taxon>Lacticaseibacillus</taxon>
    </lineage>
</organism>
<evidence type="ECO:0000313" key="2">
    <source>
        <dbReference type="EMBL" id="MFD1431042.1"/>
    </source>
</evidence>